<comment type="caution">
    <text evidence="2">The sequence shown here is derived from an EMBL/GenBank/DDBJ whole genome shotgun (WGS) entry which is preliminary data.</text>
</comment>
<accession>A0AA88TEJ2</accession>
<name>A0AA88TEJ2_9TELE</name>
<reference evidence="2" key="1">
    <citation type="submission" date="2023-08" db="EMBL/GenBank/DDBJ databases">
        <title>Chromosome-level Genome Assembly of mud carp (Cirrhinus molitorella).</title>
        <authorList>
            <person name="Liu H."/>
        </authorList>
    </citation>
    <scope>NUCLEOTIDE SEQUENCE</scope>
    <source>
        <strain evidence="2">Prfri</strain>
        <tissue evidence="2">Muscle</tissue>
    </source>
</reference>
<organism evidence="2 3">
    <name type="scientific">Cirrhinus molitorella</name>
    <name type="common">mud carp</name>
    <dbReference type="NCBI Taxonomy" id="172907"/>
    <lineage>
        <taxon>Eukaryota</taxon>
        <taxon>Metazoa</taxon>
        <taxon>Chordata</taxon>
        <taxon>Craniata</taxon>
        <taxon>Vertebrata</taxon>
        <taxon>Euteleostomi</taxon>
        <taxon>Actinopterygii</taxon>
        <taxon>Neopterygii</taxon>
        <taxon>Teleostei</taxon>
        <taxon>Ostariophysi</taxon>
        <taxon>Cypriniformes</taxon>
        <taxon>Cyprinidae</taxon>
        <taxon>Labeoninae</taxon>
        <taxon>Labeonini</taxon>
        <taxon>Cirrhinus</taxon>
    </lineage>
</organism>
<sequence>MSYECSSQNTTVPISQKTSEPSHPLIYRGTDCNGMVRNRESGRPKTKIKQVLEVQKREAHDREEEREKEKRSQRVGSHRGTQVAQSPLGWGDNLSRPLAMINLPPHQSGEKWKKRRKGRWK</sequence>
<feature type="compositionally biased region" description="Basic residues" evidence="1">
    <location>
        <begin position="112"/>
        <end position="121"/>
    </location>
</feature>
<dbReference type="EMBL" id="JAUYZG010000018">
    <property type="protein sequence ID" value="KAK2880976.1"/>
    <property type="molecule type" value="Genomic_DNA"/>
</dbReference>
<gene>
    <name evidence="2" type="ORF">Q8A67_018244</name>
</gene>
<evidence type="ECO:0000256" key="1">
    <source>
        <dbReference type="SAM" id="MobiDB-lite"/>
    </source>
</evidence>
<feature type="compositionally biased region" description="Basic and acidic residues" evidence="1">
    <location>
        <begin position="54"/>
        <end position="72"/>
    </location>
</feature>
<proteinExistence type="predicted"/>
<protein>
    <submittedName>
        <fullName evidence="2">Uncharacterized protein</fullName>
    </submittedName>
</protein>
<feature type="compositionally biased region" description="Polar residues" evidence="1">
    <location>
        <begin position="1"/>
        <end position="21"/>
    </location>
</feature>
<evidence type="ECO:0000313" key="2">
    <source>
        <dbReference type="EMBL" id="KAK2880976.1"/>
    </source>
</evidence>
<dbReference type="Proteomes" id="UP001187343">
    <property type="component" value="Unassembled WGS sequence"/>
</dbReference>
<keyword evidence="3" id="KW-1185">Reference proteome</keyword>
<evidence type="ECO:0000313" key="3">
    <source>
        <dbReference type="Proteomes" id="UP001187343"/>
    </source>
</evidence>
<dbReference type="AlphaFoldDB" id="A0AA88TEJ2"/>
<feature type="region of interest" description="Disordered" evidence="1">
    <location>
        <begin position="1"/>
        <end position="121"/>
    </location>
</feature>